<dbReference type="CDD" id="cd11041">
    <property type="entry name" value="CYP503A1-like"/>
    <property type="match status" value="1"/>
</dbReference>
<accession>J4I2S6</accession>
<dbReference type="Proteomes" id="UP000006352">
    <property type="component" value="Unassembled WGS sequence"/>
</dbReference>
<dbReference type="InterPro" id="IPR002403">
    <property type="entry name" value="Cyt_P450_E_grp-IV"/>
</dbReference>
<dbReference type="InParanoid" id="J4I2S6"/>
<dbReference type="PRINTS" id="PR00465">
    <property type="entry name" value="EP450IV"/>
</dbReference>
<dbReference type="OrthoDB" id="1844152at2759"/>
<comment type="cofactor">
    <cofactor evidence="1 6">
        <name>heme</name>
        <dbReference type="ChEBI" id="CHEBI:30413"/>
    </cofactor>
</comment>
<dbReference type="InterPro" id="IPR017972">
    <property type="entry name" value="Cyt_P450_CS"/>
</dbReference>
<evidence type="ECO:0000313" key="9">
    <source>
        <dbReference type="Proteomes" id="UP000006352"/>
    </source>
</evidence>
<sequence>MTLFYLAAYPQYMDHLRDEVDRVVREHGWTKAALDEMHKVDSFLREVMRASGMTTGTMSRKAVKDYTFSDGTFVPAGTYLMAPTSAIYTDDTVYPNAVEFNPWRFSDMRNQGEHVKLVNTNLNFLSFGHGYHACPGRFFAVSEMKIILAHIVATYDVKMEQEGVIPTPIMIGHVCVPSRKAEILVRKKLPSQMA</sequence>
<evidence type="ECO:0000256" key="5">
    <source>
        <dbReference type="ARBA" id="ARBA00023004"/>
    </source>
</evidence>
<keyword evidence="4 7" id="KW-0560">Oxidoreductase</keyword>
<dbReference type="GO" id="GO:0005506">
    <property type="term" value="F:iron ion binding"/>
    <property type="evidence" value="ECO:0007669"/>
    <property type="project" value="InterPro"/>
</dbReference>
<keyword evidence="7" id="KW-0503">Monooxygenase</keyword>
<organism evidence="8 9">
    <name type="scientific">Fibroporia radiculosa</name>
    <dbReference type="NCBI Taxonomy" id="599839"/>
    <lineage>
        <taxon>Eukaryota</taxon>
        <taxon>Fungi</taxon>
        <taxon>Dikarya</taxon>
        <taxon>Basidiomycota</taxon>
        <taxon>Agaricomycotina</taxon>
        <taxon>Agaricomycetes</taxon>
        <taxon>Polyporales</taxon>
        <taxon>Fibroporiaceae</taxon>
        <taxon>Fibroporia</taxon>
    </lineage>
</organism>
<dbReference type="InterPro" id="IPR001128">
    <property type="entry name" value="Cyt_P450"/>
</dbReference>
<evidence type="ECO:0000256" key="7">
    <source>
        <dbReference type="RuleBase" id="RU000461"/>
    </source>
</evidence>
<keyword evidence="9" id="KW-1185">Reference proteome</keyword>
<proteinExistence type="inferred from homology"/>
<dbReference type="HOGENOM" id="CLU_022195_1_2_1"/>
<protein>
    <recommendedName>
        <fullName evidence="10">Cytochrome P450</fullName>
    </recommendedName>
</protein>
<evidence type="ECO:0000313" key="8">
    <source>
        <dbReference type="EMBL" id="CCM06212.1"/>
    </source>
</evidence>
<dbReference type="RefSeq" id="XP_012185495.1">
    <property type="nucleotide sequence ID" value="XM_012330105.1"/>
</dbReference>
<keyword evidence="5 6" id="KW-0408">Iron</keyword>
<dbReference type="AlphaFoldDB" id="J4I2S6"/>
<dbReference type="GO" id="GO:0016705">
    <property type="term" value="F:oxidoreductase activity, acting on paired donors, with incorporation or reduction of molecular oxygen"/>
    <property type="evidence" value="ECO:0007669"/>
    <property type="project" value="InterPro"/>
</dbReference>
<dbReference type="STRING" id="599839.J4I2S6"/>
<dbReference type="GeneID" id="24101112"/>
<dbReference type="InterPro" id="IPR036396">
    <property type="entry name" value="Cyt_P450_sf"/>
</dbReference>
<dbReference type="PROSITE" id="PS00086">
    <property type="entry name" value="CYTOCHROME_P450"/>
    <property type="match status" value="1"/>
</dbReference>
<evidence type="ECO:0000256" key="3">
    <source>
        <dbReference type="ARBA" id="ARBA00022723"/>
    </source>
</evidence>
<name>J4I2S6_9APHY</name>
<evidence type="ECO:0008006" key="10">
    <source>
        <dbReference type="Google" id="ProtNLM"/>
    </source>
</evidence>
<keyword evidence="3 6" id="KW-0479">Metal-binding</keyword>
<gene>
    <name evidence="8" type="ORF">FIBRA_08456</name>
</gene>
<dbReference type="EMBL" id="HE797248">
    <property type="protein sequence ID" value="CCM06212.1"/>
    <property type="molecule type" value="Genomic_DNA"/>
</dbReference>
<dbReference type="PANTHER" id="PTHR46206">
    <property type="entry name" value="CYTOCHROME P450"/>
    <property type="match status" value="1"/>
</dbReference>
<dbReference type="GO" id="GO:0020037">
    <property type="term" value="F:heme binding"/>
    <property type="evidence" value="ECO:0007669"/>
    <property type="project" value="InterPro"/>
</dbReference>
<comment type="similarity">
    <text evidence="2 7">Belongs to the cytochrome P450 family.</text>
</comment>
<evidence type="ECO:0000256" key="2">
    <source>
        <dbReference type="ARBA" id="ARBA00010617"/>
    </source>
</evidence>
<dbReference type="GO" id="GO:0004497">
    <property type="term" value="F:monooxygenase activity"/>
    <property type="evidence" value="ECO:0007669"/>
    <property type="project" value="UniProtKB-KW"/>
</dbReference>
<dbReference type="Pfam" id="PF00067">
    <property type="entry name" value="p450"/>
    <property type="match status" value="1"/>
</dbReference>
<evidence type="ECO:0000256" key="6">
    <source>
        <dbReference type="PIRSR" id="PIRSR602403-1"/>
    </source>
</evidence>
<evidence type="ECO:0000256" key="4">
    <source>
        <dbReference type="ARBA" id="ARBA00023002"/>
    </source>
</evidence>
<reference evidence="8 9" key="1">
    <citation type="journal article" date="2012" name="Appl. Environ. Microbiol.">
        <title>Short-read sequencing for genomic analysis of the brown rot fungus Fibroporia radiculosa.</title>
        <authorList>
            <person name="Tang J.D."/>
            <person name="Perkins A.D."/>
            <person name="Sonstegard T.S."/>
            <person name="Schroeder S.G."/>
            <person name="Burgess S.C."/>
            <person name="Diehl S.V."/>
        </authorList>
    </citation>
    <scope>NUCLEOTIDE SEQUENCE [LARGE SCALE GENOMIC DNA]</scope>
    <source>
        <strain evidence="8 9">TFFH 294</strain>
    </source>
</reference>
<feature type="binding site" description="axial binding residue" evidence="6">
    <location>
        <position position="134"/>
    </location>
    <ligand>
        <name>heme</name>
        <dbReference type="ChEBI" id="CHEBI:30413"/>
    </ligand>
    <ligandPart>
        <name>Fe</name>
        <dbReference type="ChEBI" id="CHEBI:18248"/>
    </ligandPart>
</feature>
<evidence type="ECO:0000256" key="1">
    <source>
        <dbReference type="ARBA" id="ARBA00001971"/>
    </source>
</evidence>
<dbReference type="Gene3D" id="1.10.630.10">
    <property type="entry name" value="Cytochrome P450"/>
    <property type="match status" value="1"/>
</dbReference>
<keyword evidence="6 7" id="KW-0349">Heme</keyword>
<dbReference type="SUPFAM" id="SSF48264">
    <property type="entry name" value="Cytochrome P450"/>
    <property type="match status" value="1"/>
</dbReference>